<evidence type="ECO:0000256" key="6">
    <source>
        <dbReference type="ARBA" id="ARBA00022723"/>
    </source>
</evidence>
<keyword evidence="4 10" id="KW-0349">Heme</keyword>
<dbReference type="InterPro" id="IPR007197">
    <property type="entry name" value="rSAM"/>
</dbReference>
<reference evidence="12" key="1">
    <citation type="journal article" date="2014" name="Int. J. Syst. Evol. Microbiol.">
        <title>Complete genome of a new Firmicutes species belonging to the dominant human colonic microbiota ('Ruminococcus bicirculans') reveals two chromosomes and a selective capacity to utilize plant glucans.</title>
        <authorList>
            <consortium name="NISC Comparative Sequencing Program"/>
            <person name="Wegmann U."/>
            <person name="Louis P."/>
            <person name="Goesmann A."/>
            <person name="Henrissat B."/>
            <person name="Duncan S.H."/>
            <person name="Flint H.J."/>
        </authorList>
    </citation>
    <scope>NUCLEOTIDE SEQUENCE</scope>
    <source>
        <strain evidence="12">NBRC 108219</strain>
    </source>
</reference>
<keyword evidence="10" id="KW-0963">Cytoplasm</keyword>
<dbReference type="Pfam" id="PF04055">
    <property type="entry name" value="Radical_SAM"/>
    <property type="match status" value="1"/>
</dbReference>
<dbReference type="InterPro" id="IPR010723">
    <property type="entry name" value="HemN_C"/>
</dbReference>
<keyword evidence="8 10" id="KW-0411">Iron-sulfur</keyword>
<name>A0ABQ5V3W1_9PROT</name>
<keyword evidence="7 10" id="KW-0408">Iron</keyword>
<keyword evidence="13" id="KW-1185">Reference proteome</keyword>
<evidence type="ECO:0000256" key="5">
    <source>
        <dbReference type="ARBA" id="ARBA00022691"/>
    </source>
</evidence>
<dbReference type="CDD" id="cd01335">
    <property type="entry name" value="Radical_SAM"/>
    <property type="match status" value="1"/>
</dbReference>
<dbReference type="SFLD" id="SFLDF00288">
    <property type="entry name" value="HemN-like__clustered_with_nucl"/>
    <property type="match status" value="1"/>
</dbReference>
<organism evidence="12 13">
    <name type="scientific">Algimonas ampicilliniresistens</name>
    <dbReference type="NCBI Taxonomy" id="1298735"/>
    <lineage>
        <taxon>Bacteria</taxon>
        <taxon>Pseudomonadati</taxon>
        <taxon>Pseudomonadota</taxon>
        <taxon>Alphaproteobacteria</taxon>
        <taxon>Maricaulales</taxon>
        <taxon>Robiginitomaculaceae</taxon>
        <taxon>Algimonas</taxon>
    </lineage>
</organism>
<reference evidence="12" key="2">
    <citation type="submission" date="2023-01" db="EMBL/GenBank/DDBJ databases">
        <title>Draft genome sequence of Algimonas ampicilliniresistens strain NBRC 108219.</title>
        <authorList>
            <person name="Sun Q."/>
            <person name="Mori K."/>
        </authorList>
    </citation>
    <scope>NUCLEOTIDE SEQUENCE</scope>
    <source>
        <strain evidence="12">NBRC 108219</strain>
    </source>
</reference>
<dbReference type="InterPro" id="IPR006638">
    <property type="entry name" value="Elp3/MiaA/NifB-like_rSAM"/>
</dbReference>
<dbReference type="SFLD" id="SFLDS00029">
    <property type="entry name" value="Radical_SAM"/>
    <property type="match status" value="1"/>
</dbReference>
<dbReference type="Gene3D" id="3.20.20.70">
    <property type="entry name" value="Aldolase class I"/>
    <property type="match status" value="1"/>
</dbReference>
<accession>A0ABQ5V3W1</accession>
<feature type="domain" description="Radical SAM core" evidence="11">
    <location>
        <begin position="5"/>
        <end position="240"/>
    </location>
</feature>
<evidence type="ECO:0000256" key="1">
    <source>
        <dbReference type="ARBA" id="ARBA00001966"/>
    </source>
</evidence>
<evidence type="ECO:0000256" key="9">
    <source>
        <dbReference type="ARBA" id="ARBA00023186"/>
    </source>
</evidence>
<dbReference type="InterPro" id="IPR058240">
    <property type="entry name" value="rSAM_sf"/>
</dbReference>
<comment type="similarity">
    <text evidence="2">Belongs to the anaerobic coproporphyrinogen-III oxidase family. HemW subfamily.</text>
</comment>
<evidence type="ECO:0000256" key="7">
    <source>
        <dbReference type="ARBA" id="ARBA00023004"/>
    </source>
</evidence>
<dbReference type="Pfam" id="PF06969">
    <property type="entry name" value="HemN_C"/>
    <property type="match status" value="1"/>
</dbReference>
<evidence type="ECO:0000256" key="10">
    <source>
        <dbReference type="RuleBase" id="RU364116"/>
    </source>
</evidence>
<proteinExistence type="inferred from homology"/>
<evidence type="ECO:0000256" key="3">
    <source>
        <dbReference type="ARBA" id="ARBA00017228"/>
    </source>
</evidence>
<dbReference type="SFLD" id="SFLDG01065">
    <property type="entry name" value="anaerobic_coproporphyrinogen-I"/>
    <property type="match status" value="1"/>
</dbReference>
<sequence length="383" mass="41408">MARITANLEPLAVYLHWPYCARICPYCDFNVHLDKRADEGDRLVAAMVADLAHWRDWTGPREISSIHFGGGTPSLLSRDQLMALIDAVRSLWGEGAAEVALEANPNDVTQAQVDSWVEAGLTRLSLGVQSFDDAVLKTLGRDHDGASARRSLKMAIGAFQSVSADLIFGVQGEAEDRLPRDLGAMLDLGVPHLSTYQLTIEPGTAFDKAEARGAQRAVGEDQSAQDFELIRQTLLAAGYRHYEVSNFAKPGQKSAHNLAYWRGRDYVGVGPGAHGRLWTDAGRVATETALRPADYITAVGSQGTAITLRETLDPDGAAQEYVMMGLRIDDGLSLSRLSALRGEALSIDPALIEDGLLSVEGDRLAATDQGRMVLDALTRALLL</sequence>
<keyword evidence="6 10" id="KW-0479">Metal-binding</keyword>
<dbReference type="Proteomes" id="UP001161391">
    <property type="component" value="Unassembled WGS sequence"/>
</dbReference>
<dbReference type="EMBL" id="BSNK01000001">
    <property type="protein sequence ID" value="GLQ22204.1"/>
    <property type="molecule type" value="Genomic_DNA"/>
</dbReference>
<dbReference type="InterPro" id="IPR013785">
    <property type="entry name" value="Aldolase_TIM"/>
</dbReference>
<evidence type="ECO:0000259" key="11">
    <source>
        <dbReference type="PROSITE" id="PS51918"/>
    </source>
</evidence>
<gene>
    <name evidence="12" type="ORF">GCM10007853_00780</name>
</gene>
<keyword evidence="5 10" id="KW-0949">S-adenosyl-L-methionine</keyword>
<dbReference type="PANTHER" id="PTHR13932">
    <property type="entry name" value="COPROPORPHYRINIGEN III OXIDASE"/>
    <property type="match status" value="1"/>
</dbReference>
<protein>
    <recommendedName>
        <fullName evidence="3 10">Heme chaperone HemW</fullName>
    </recommendedName>
</protein>
<keyword evidence="9 10" id="KW-0143">Chaperone</keyword>
<comment type="function">
    <text evidence="10">Probably acts as a heme chaperone, transferring heme to an unknown acceptor. Binds one molecule of heme per monomer, possibly covalently. Binds 1 [4Fe-4S] cluster. The cluster is coordinated with 3 cysteines and an exchangeable S-adenosyl-L-methionine.</text>
</comment>
<dbReference type="PROSITE" id="PS51918">
    <property type="entry name" value="RADICAL_SAM"/>
    <property type="match status" value="1"/>
</dbReference>
<dbReference type="PANTHER" id="PTHR13932:SF5">
    <property type="entry name" value="RADICAL S-ADENOSYL METHIONINE DOMAIN-CONTAINING PROTEIN 1, MITOCHONDRIAL"/>
    <property type="match status" value="1"/>
</dbReference>
<evidence type="ECO:0000256" key="8">
    <source>
        <dbReference type="ARBA" id="ARBA00023014"/>
    </source>
</evidence>
<keyword evidence="10" id="KW-0004">4Fe-4S</keyword>
<dbReference type="InterPro" id="IPR004559">
    <property type="entry name" value="HemW-like"/>
</dbReference>
<dbReference type="SMART" id="SM00729">
    <property type="entry name" value="Elp3"/>
    <property type="match status" value="1"/>
</dbReference>
<dbReference type="SUPFAM" id="SSF102114">
    <property type="entry name" value="Radical SAM enzymes"/>
    <property type="match status" value="1"/>
</dbReference>
<evidence type="ECO:0000256" key="2">
    <source>
        <dbReference type="ARBA" id="ARBA00006100"/>
    </source>
</evidence>
<dbReference type="InterPro" id="IPR034505">
    <property type="entry name" value="Coproporphyrinogen-III_oxidase"/>
</dbReference>
<comment type="subcellular location">
    <subcellularLocation>
        <location evidence="10">Cytoplasm</location>
    </subcellularLocation>
</comment>
<comment type="cofactor">
    <cofactor evidence="1">
        <name>[4Fe-4S] cluster</name>
        <dbReference type="ChEBI" id="CHEBI:49883"/>
    </cofactor>
</comment>
<evidence type="ECO:0000313" key="13">
    <source>
        <dbReference type="Proteomes" id="UP001161391"/>
    </source>
</evidence>
<comment type="caution">
    <text evidence="12">The sequence shown here is derived from an EMBL/GenBank/DDBJ whole genome shotgun (WGS) entry which is preliminary data.</text>
</comment>
<dbReference type="RefSeq" id="WP_284386491.1">
    <property type="nucleotide sequence ID" value="NZ_BSNK01000001.1"/>
</dbReference>
<dbReference type="NCBIfam" id="TIGR00539">
    <property type="entry name" value="hemN_rel"/>
    <property type="match status" value="1"/>
</dbReference>
<dbReference type="SFLD" id="SFLDF00562">
    <property type="entry name" value="HemN-like__clustered_with_heat"/>
    <property type="match status" value="1"/>
</dbReference>
<evidence type="ECO:0000313" key="12">
    <source>
        <dbReference type="EMBL" id="GLQ22204.1"/>
    </source>
</evidence>
<evidence type="ECO:0000256" key="4">
    <source>
        <dbReference type="ARBA" id="ARBA00022617"/>
    </source>
</evidence>